<evidence type="ECO:0000256" key="2">
    <source>
        <dbReference type="ARBA" id="ARBA00022692"/>
    </source>
</evidence>
<dbReference type="PANTHER" id="PTHR23037:SF27">
    <property type="entry name" value="INTERLEUKIN-7 RECEPTOR SUBUNIT ALPHA"/>
    <property type="match status" value="1"/>
</dbReference>
<evidence type="ECO:0000256" key="4">
    <source>
        <dbReference type="ARBA" id="ARBA00022989"/>
    </source>
</evidence>
<keyword evidence="12" id="KW-1185">Reference proteome</keyword>
<evidence type="ECO:0000313" key="12">
    <source>
        <dbReference type="Proteomes" id="UP001221898"/>
    </source>
</evidence>
<dbReference type="PROSITE" id="PS01355">
    <property type="entry name" value="HEMATOPO_REC_S_F1"/>
    <property type="match status" value="1"/>
</dbReference>
<dbReference type="GO" id="GO:0004896">
    <property type="term" value="F:cytokine receptor activity"/>
    <property type="evidence" value="ECO:0007669"/>
    <property type="project" value="InterPro"/>
</dbReference>
<keyword evidence="3 10" id="KW-0732">Signal</keyword>
<dbReference type="GO" id="GO:0046427">
    <property type="term" value="P:positive regulation of receptor signaling pathway via JAK-STAT"/>
    <property type="evidence" value="ECO:0007669"/>
    <property type="project" value="TreeGrafter"/>
</dbReference>
<evidence type="ECO:0008006" key="13">
    <source>
        <dbReference type="Google" id="ProtNLM"/>
    </source>
</evidence>
<keyword evidence="7" id="KW-0325">Glycoprotein</keyword>
<protein>
    <recommendedName>
        <fullName evidence="13">Interleukin-7 receptor subunit alpha</fullName>
    </recommendedName>
</protein>
<keyword evidence="2 9" id="KW-0812">Transmembrane</keyword>
<accession>A0AAD7WEE1</accession>
<dbReference type="GO" id="GO:0009897">
    <property type="term" value="C:external side of plasma membrane"/>
    <property type="evidence" value="ECO:0007669"/>
    <property type="project" value="TreeGrafter"/>
</dbReference>
<dbReference type="InterPro" id="IPR036116">
    <property type="entry name" value="FN3_sf"/>
</dbReference>
<dbReference type="Gene3D" id="2.60.40.10">
    <property type="entry name" value="Immunoglobulins"/>
    <property type="match status" value="1"/>
</dbReference>
<dbReference type="GO" id="GO:0030097">
    <property type="term" value="P:hemopoiesis"/>
    <property type="evidence" value="ECO:0007669"/>
    <property type="project" value="TreeGrafter"/>
</dbReference>
<comment type="subcellular location">
    <subcellularLocation>
        <location evidence="1">Membrane</location>
        <topology evidence="1">Single-pass type I membrane protein</topology>
    </subcellularLocation>
</comment>
<keyword evidence="5 9" id="KW-0472">Membrane</keyword>
<dbReference type="PANTHER" id="PTHR23037">
    <property type="entry name" value="CYTOKINE RECEPTOR"/>
    <property type="match status" value="1"/>
</dbReference>
<gene>
    <name evidence="11" type="ORF">AAFF_G00054750</name>
</gene>
<evidence type="ECO:0000256" key="6">
    <source>
        <dbReference type="ARBA" id="ARBA00023170"/>
    </source>
</evidence>
<dbReference type="Proteomes" id="UP001221898">
    <property type="component" value="Unassembled WGS sequence"/>
</dbReference>
<reference evidence="11" key="1">
    <citation type="journal article" date="2023" name="Science">
        <title>Genome structures resolve the early diversification of teleost fishes.</title>
        <authorList>
            <person name="Parey E."/>
            <person name="Louis A."/>
            <person name="Montfort J."/>
            <person name="Bouchez O."/>
            <person name="Roques C."/>
            <person name="Iampietro C."/>
            <person name="Lluch J."/>
            <person name="Castinel A."/>
            <person name="Donnadieu C."/>
            <person name="Desvignes T."/>
            <person name="Floi Bucao C."/>
            <person name="Jouanno E."/>
            <person name="Wen M."/>
            <person name="Mejri S."/>
            <person name="Dirks R."/>
            <person name="Jansen H."/>
            <person name="Henkel C."/>
            <person name="Chen W.J."/>
            <person name="Zahm M."/>
            <person name="Cabau C."/>
            <person name="Klopp C."/>
            <person name="Thompson A.W."/>
            <person name="Robinson-Rechavi M."/>
            <person name="Braasch I."/>
            <person name="Lecointre G."/>
            <person name="Bobe J."/>
            <person name="Postlethwait J.H."/>
            <person name="Berthelot C."/>
            <person name="Roest Crollius H."/>
            <person name="Guiguen Y."/>
        </authorList>
    </citation>
    <scope>NUCLEOTIDE SEQUENCE</scope>
    <source>
        <strain evidence="11">NC1722</strain>
    </source>
</reference>
<dbReference type="SUPFAM" id="SSF49265">
    <property type="entry name" value="Fibronectin type III"/>
    <property type="match status" value="1"/>
</dbReference>
<sequence>MVCWLWALFLPLVAHAQSGEGDDEPMVHCSSHICSKSDIGNTLTCQLDNDNIEEVANITLCTTTTRTCRTGQLEGNSITFKNLDILKTYKLRVQFVTGESFDKNYDLRHIVQPRPPWIITAKFLKNSGIAPIYIGTQYHRDYLDGELTFELKITSAIHNMTQEVSNSHVDLEGSYLKMNTDYRVQVRAKPNLKYFKGSWSEWSPSVSFSTKEPDSPLLMYAAIAAIAAVPILLLIVTLVILRWYETIKSSIWPSIPNPKNTLLQMYKPRKGSPISFNPEVFRDQIIHLVDRVEDKCGVPEHMGGRSSCEVKGRGQVQECRGLTLWNLANGHEDHSLIPPSNKRDEEEDVGGTQTSRSFGRSGIVCGSSGPKHLGVSQTGPREEPYITISSFFKTQ</sequence>
<evidence type="ECO:0000256" key="3">
    <source>
        <dbReference type="ARBA" id="ARBA00022729"/>
    </source>
</evidence>
<dbReference type="EMBL" id="JAINUG010000131">
    <property type="protein sequence ID" value="KAJ8393942.1"/>
    <property type="molecule type" value="Genomic_DNA"/>
</dbReference>
<evidence type="ECO:0000256" key="9">
    <source>
        <dbReference type="SAM" id="Phobius"/>
    </source>
</evidence>
<evidence type="ECO:0000256" key="1">
    <source>
        <dbReference type="ARBA" id="ARBA00004479"/>
    </source>
</evidence>
<keyword evidence="4 9" id="KW-1133">Transmembrane helix</keyword>
<evidence type="ECO:0000256" key="8">
    <source>
        <dbReference type="SAM" id="MobiDB-lite"/>
    </source>
</evidence>
<feature type="transmembrane region" description="Helical" evidence="9">
    <location>
        <begin position="217"/>
        <end position="241"/>
    </location>
</feature>
<proteinExistence type="predicted"/>
<organism evidence="11 12">
    <name type="scientific">Aldrovandia affinis</name>
    <dbReference type="NCBI Taxonomy" id="143900"/>
    <lineage>
        <taxon>Eukaryota</taxon>
        <taxon>Metazoa</taxon>
        <taxon>Chordata</taxon>
        <taxon>Craniata</taxon>
        <taxon>Vertebrata</taxon>
        <taxon>Euteleostomi</taxon>
        <taxon>Actinopterygii</taxon>
        <taxon>Neopterygii</taxon>
        <taxon>Teleostei</taxon>
        <taxon>Notacanthiformes</taxon>
        <taxon>Halosauridae</taxon>
        <taxon>Aldrovandia</taxon>
    </lineage>
</organism>
<dbReference type="InterPro" id="IPR003961">
    <property type="entry name" value="FN3_dom"/>
</dbReference>
<evidence type="ECO:0000313" key="11">
    <source>
        <dbReference type="EMBL" id="KAJ8393942.1"/>
    </source>
</evidence>
<dbReference type="InterPro" id="IPR013783">
    <property type="entry name" value="Ig-like_fold"/>
</dbReference>
<evidence type="ECO:0000256" key="7">
    <source>
        <dbReference type="ARBA" id="ARBA00023180"/>
    </source>
</evidence>
<feature type="chain" id="PRO_5041944216" description="Interleukin-7 receptor subunit alpha" evidence="10">
    <location>
        <begin position="17"/>
        <end position="395"/>
    </location>
</feature>
<dbReference type="InterPro" id="IPR003531">
    <property type="entry name" value="Hempt_rcpt_S_F1_CS"/>
</dbReference>
<evidence type="ECO:0000256" key="5">
    <source>
        <dbReference type="ARBA" id="ARBA00023136"/>
    </source>
</evidence>
<dbReference type="CDD" id="cd00063">
    <property type="entry name" value="FN3"/>
    <property type="match status" value="1"/>
</dbReference>
<comment type="caution">
    <text evidence="11">The sequence shown here is derived from an EMBL/GenBank/DDBJ whole genome shotgun (WGS) entry which is preliminary data.</text>
</comment>
<name>A0AAD7WEE1_9TELE</name>
<evidence type="ECO:0000256" key="10">
    <source>
        <dbReference type="SAM" id="SignalP"/>
    </source>
</evidence>
<feature type="region of interest" description="Disordered" evidence="8">
    <location>
        <begin position="331"/>
        <end position="381"/>
    </location>
</feature>
<dbReference type="AlphaFoldDB" id="A0AAD7WEE1"/>
<feature type="signal peptide" evidence="10">
    <location>
        <begin position="1"/>
        <end position="16"/>
    </location>
</feature>
<keyword evidence="6" id="KW-0675">Receptor</keyword>